<reference evidence="2 3" key="1">
    <citation type="journal article" date="2015" name="Sci. Rep.">
        <title>Genome of the facultative scuticociliatosis pathogen Pseudocohnilembus persalinus provides insight into its virulence through horizontal gene transfer.</title>
        <authorList>
            <person name="Xiong J."/>
            <person name="Wang G."/>
            <person name="Cheng J."/>
            <person name="Tian M."/>
            <person name="Pan X."/>
            <person name="Warren A."/>
            <person name="Jiang C."/>
            <person name="Yuan D."/>
            <person name="Miao W."/>
        </authorList>
    </citation>
    <scope>NUCLEOTIDE SEQUENCE [LARGE SCALE GENOMIC DNA]</scope>
    <source>
        <strain evidence="2">36N120E</strain>
    </source>
</reference>
<dbReference type="InterPro" id="IPR036866">
    <property type="entry name" value="RibonucZ/Hydroxyglut_hydro"/>
</dbReference>
<evidence type="ECO:0000313" key="3">
    <source>
        <dbReference type="Proteomes" id="UP000054937"/>
    </source>
</evidence>
<feature type="domain" description="Cyclic nucleotide-binding" evidence="1">
    <location>
        <begin position="452"/>
        <end position="547"/>
    </location>
</feature>
<dbReference type="EMBL" id="LDAU01000198">
    <property type="protein sequence ID" value="KRX00009.1"/>
    <property type="molecule type" value="Genomic_DNA"/>
</dbReference>
<dbReference type="SUPFAM" id="SSF56281">
    <property type="entry name" value="Metallo-hydrolase/oxidoreductase"/>
    <property type="match status" value="1"/>
</dbReference>
<organism evidence="2 3">
    <name type="scientific">Pseudocohnilembus persalinus</name>
    <name type="common">Ciliate</name>
    <dbReference type="NCBI Taxonomy" id="266149"/>
    <lineage>
        <taxon>Eukaryota</taxon>
        <taxon>Sar</taxon>
        <taxon>Alveolata</taxon>
        <taxon>Ciliophora</taxon>
        <taxon>Intramacronucleata</taxon>
        <taxon>Oligohymenophorea</taxon>
        <taxon>Scuticociliatia</taxon>
        <taxon>Philasterida</taxon>
        <taxon>Pseudocohnilembidae</taxon>
        <taxon>Pseudocohnilembus</taxon>
    </lineage>
</organism>
<dbReference type="InterPro" id="IPR018490">
    <property type="entry name" value="cNMP-bd_dom_sf"/>
</dbReference>
<accession>A0A0V0QCR5</accession>
<dbReference type="InterPro" id="IPR014710">
    <property type="entry name" value="RmlC-like_jellyroll"/>
</dbReference>
<comment type="caution">
    <text evidence="2">The sequence shown here is derived from an EMBL/GenBank/DDBJ whole genome shotgun (WGS) entry which is preliminary data.</text>
</comment>
<dbReference type="GO" id="GO:0005829">
    <property type="term" value="C:cytosol"/>
    <property type="evidence" value="ECO:0007669"/>
    <property type="project" value="TreeGrafter"/>
</dbReference>
<dbReference type="SMART" id="SM00100">
    <property type="entry name" value="cNMP"/>
    <property type="match status" value="1"/>
</dbReference>
<dbReference type="GO" id="GO:0030552">
    <property type="term" value="F:cAMP binding"/>
    <property type="evidence" value="ECO:0007669"/>
    <property type="project" value="TreeGrafter"/>
</dbReference>
<dbReference type="GO" id="GO:0034236">
    <property type="term" value="F:protein kinase A catalytic subunit binding"/>
    <property type="evidence" value="ECO:0007669"/>
    <property type="project" value="TreeGrafter"/>
</dbReference>
<evidence type="ECO:0000259" key="1">
    <source>
        <dbReference type="PROSITE" id="PS50042"/>
    </source>
</evidence>
<dbReference type="GO" id="GO:0005952">
    <property type="term" value="C:cAMP-dependent protein kinase complex"/>
    <property type="evidence" value="ECO:0007669"/>
    <property type="project" value="InterPro"/>
</dbReference>
<dbReference type="AlphaFoldDB" id="A0A0V0QCR5"/>
<dbReference type="Gene3D" id="3.60.15.10">
    <property type="entry name" value="Ribonuclease Z/Hydroxyacylglutathione hydrolase-like"/>
    <property type="match status" value="1"/>
</dbReference>
<keyword evidence="3" id="KW-1185">Reference proteome</keyword>
<dbReference type="OMA" id="THCHSEN"/>
<dbReference type="Proteomes" id="UP000054937">
    <property type="component" value="Unassembled WGS sequence"/>
</dbReference>
<sequence>MEESQNTLLNDNQLKLLPTVKLYKMKSIGYIQYGAPILCEQLAQYKIGQIPLYYIVPLNPFNKKNSLFLAGFEKPLLEIYLKTGQKMKIICSQSQKDGIYQYLYSTLIGVEQDNENFNQEFHNTFDLNGIPNFKNESLILQKKILQWKNTIESIDQVVDFYIYEQQSDVYIRDKVPDFGVTGLVDPFYPTKQSGFFIWINQRLVMVDPPIYINRYLNKINLPSQLIDWVILTHCHSENDLGIFQRIIESQRMEVITTPTIINSFLSKYAKLSQINVEILRRLFKLKPVVIGGGINLNRCIIRFSYCFHQIPTLTFEITNQNKSLYYSGHTYYDPKKIFNLAEQKLIHYKRYEMLSNIKFIQHIILFDMGNTFLHSPLLSFKNIPQQIKNNIYLTDIDIMSVHSSQINKTNYVDFGISRRITIGIQDFIKVDIQKQKVMDYFKKLEILSSIDVFEGLSIKNIRDLIDVSYEEHFSQGQVVIKQNTKGTKWYVILQGKIRVQKGNFKLIFSEGEYFGESALNSDNSGLRMADCIAETEVNLLTLEKQDFWFIFGQGVESMGDNTQLTQFQMILKREFANQGEKIWKSGDRAQFAIFIQQGEFKLTNSDSNYLNISPYNYYQQYFIIDKQCQILKSGAFVGELSSLTEEQENTTTLEIVSKISEFWKIEKFDLLSFLRRNPGLFLAFGDSQYFY</sequence>
<gene>
    <name evidence="2" type="ORF">PPERSA_05511</name>
</gene>
<dbReference type="InterPro" id="IPR050503">
    <property type="entry name" value="cAMP-dep_PK_reg_su-like"/>
</dbReference>
<protein>
    <submittedName>
        <fullName evidence="2">Cyclic nucleotide-binding protein</fullName>
    </submittedName>
</protein>
<proteinExistence type="predicted"/>
<dbReference type="CDD" id="cd00038">
    <property type="entry name" value="CAP_ED"/>
    <property type="match status" value="2"/>
</dbReference>
<dbReference type="InterPro" id="IPR000595">
    <property type="entry name" value="cNMP-bd_dom"/>
</dbReference>
<dbReference type="GO" id="GO:0004862">
    <property type="term" value="F:cAMP-dependent protein kinase inhibitor activity"/>
    <property type="evidence" value="ECO:0007669"/>
    <property type="project" value="TreeGrafter"/>
</dbReference>
<evidence type="ECO:0000313" key="2">
    <source>
        <dbReference type="EMBL" id="KRX00009.1"/>
    </source>
</evidence>
<dbReference type="Pfam" id="PF00027">
    <property type="entry name" value="cNMP_binding"/>
    <property type="match status" value="1"/>
</dbReference>
<dbReference type="PANTHER" id="PTHR11635">
    <property type="entry name" value="CAMP-DEPENDENT PROTEIN KINASE REGULATORY CHAIN"/>
    <property type="match status" value="1"/>
</dbReference>
<name>A0A0V0QCR5_PSEPJ</name>
<dbReference type="InParanoid" id="A0A0V0QCR5"/>
<dbReference type="PANTHER" id="PTHR11635:SF152">
    <property type="entry name" value="CAMP-DEPENDENT PROTEIN KINASE TYPE I REGULATORY SUBUNIT-RELATED"/>
    <property type="match status" value="1"/>
</dbReference>
<dbReference type="Gene3D" id="2.60.120.10">
    <property type="entry name" value="Jelly Rolls"/>
    <property type="match status" value="2"/>
</dbReference>
<feature type="domain" description="Cyclic nucleotide-binding" evidence="1">
    <location>
        <begin position="573"/>
        <end position="674"/>
    </location>
</feature>
<dbReference type="SUPFAM" id="SSF51206">
    <property type="entry name" value="cAMP-binding domain-like"/>
    <property type="match status" value="2"/>
</dbReference>
<dbReference type="PROSITE" id="PS50042">
    <property type="entry name" value="CNMP_BINDING_3"/>
    <property type="match status" value="2"/>
</dbReference>
<dbReference type="OrthoDB" id="311546at2759"/>